<reference evidence="5" key="1">
    <citation type="journal article" date="2019" name="Int. J. Syst. Evol. Microbiol.">
        <title>The Global Catalogue of Microorganisms (GCM) 10K type strain sequencing project: providing services to taxonomists for standard genome sequencing and annotation.</title>
        <authorList>
            <consortium name="The Broad Institute Genomics Platform"/>
            <consortium name="The Broad Institute Genome Sequencing Center for Infectious Disease"/>
            <person name="Wu L."/>
            <person name="Ma J."/>
        </authorList>
    </citation>
    <scope>NUCLEOTIDE SEQUENCE [LARGE SCALE GENOMIC DNA]</scope>
    <source>
        <strain evidence="5">CECT 7698</strain>
    </source>
</reference>
<accession>A0ABV7LP41</accession>
<dbReference type="InterPro" id="IPR047650">
    <property type="entry name" value="Transpos_IS110"/>
</dbReference>
<dbReference type="Proteomes" id="UP001595579">
    <property type="component" value="Unassembled WGS sequence"/>
</dbReference>
<keyword evidence="5" id="KW-1185">Reference proteome</keyword>
<dbReference type="PANTHER" id="PTHR33055">
    <property type="entry name" value="TRANSPOSASE FOR INSERTION SEQUENCE ELEMENT IS1111A"/>
    <property type="match status" value="1"/>
</dbReference>
<proteinExistence type="predicted"/>
<evidence type="ECO:0000313" key="4">
    <source>
        <dbReference type="EMBL" id="MFC3284173.1"/>
    </source>
</evidence>
<feature type="coiled-coil region" evidence="1">
    <location>
        <begin position="99"/>
        <end position="161"/>
    </location>
</feature>
<dbReference type="Pfam" id="PF01548">
    <property type="entry name" value="DEDD_Tnp_IS110"/>
    <property type="match status" value="1"/>
</dbReference>
<gene>
    <name evidence="4" type="ORF">ACFOEV_11200</name>
</gene>
<keyword evidence="1" id="KW-0175">Coiled coil</keyword>
<evidence type="ECO:0000256" key="1">
    <source>
        <dbReference type="SAM" id="Coils"/>
    </source>
</evidence>
<evidence type="ECO:0000259" key="3">
    <source>
        <dbReference type="Pfam" id="PF02371"/>
    </source>
</evidence>
<dbReference type="InterPro" id="IPR002525">
    <property type="entry name" value="Transp_IS110-like_N"/>
</dbReference>
<dbReference type="Pfam" id="PF02371">
    <property type="entry name" value="Transposase_20"/>
    <property type="match status" value="1"/>
</dbReference>
<sequence length="303" mass="33410">ETFQQTPHGHAKAVKRLHALQPTLVVMEATGIYYLDLAVALVEAGLPVAVINPRSFRHFAELKLRGSKTDGLDAALLAEYGERMEPRRWVPPTQTQLALRDLGRQINRLTAARTQAKNRLHALQAKGMTLPLLIDDEQEGIAWLERRIQRLTQAAQALIAECETLAVHHANMTAATGIGDATAIALLAELCVLPRELKAPQVSRYAGLDVRLTQSGTSVNRPARLSKAGNAYLRAALYMPAMCAVRHDPRAKAFYDALVARGKKKIQAQCAVMRKYLTGLWACMQSQTPFDSSLLFSDEHMNA</sequence>
<feature type="domain" description="Transposase IS116/IS110/IS902 C-terminal" evidence="3">
    <location>
        <begin position="174"/>
        <end position="255"/>
    </location>
</feature>
<dbReference type="InterPro" id="IPR003346">
    <property type="entry name" value="Transposase_20"/>
</dbReference>
<dbReference type="EMBL" id="JBHRUG010000021">
    <property type="protein sequence ID" value="MFC3284173.1"/>
    <property type="molecule type" value="Genomic_DNA"/>
</dbReference>
<feature type="non-terminal residue" evidence="4">
    <location>
        <position position="1"/>
    </location>
</feature>
<evidence type="ECO:0000259" key="2">
    <source>
        <dbReference type="Pfam" id="PF01548"/>
    </source>
</evidence>
<feature type="domain" description="Transposase IS110-like N-terminal" evidence="2">
    <location>
        <begin position="2"/>
        <end position="123"/>
    </location>
</feature>
<organism evidence="4 5">
    <name type="scientific">Litchfieldella rifensis</name>
    <dbReference type="NCBI Taxonomy" id="762643"/>
    <lineage>
        <taxon>Bacteria</taxon>
        <taxon>Pseudomonadati</taxon>
        <taxon>Pseudomonadota</taxon>
        <taxon>Gammaproteobacteria</taxon>
        <taxon>Oceanospirillales</taxon>
        <taxon>Halomonadaceae</taxon>
        <taxon>Litchfieldella</taxon>
    </lineage>
</organism>
<name>A0ABV7LP41_9GAMM</name>
<comment type="caution">
    <text evidence="4">The sequence shown here is derived from an EMBL/GenBank/DDBJ whole genome shotgun (WGS) entry which is preliminary data.</text>
</comment>
<evidence type="ECO:0000313" key="5">
    <source>
        <dbReference type="Proteomes" id="UP001595579"/>
    </source>
</evidence>
<dbReference type="PANTHER" id="PTHR33055:SF3">
    <property type="entry name" value="PUTATIVE TRANSPOSASE FOR IS117-RELATED"/>
    <property type="match status" value="1"/>
</dbReference>
<dbReference type="RefSeq" id="WP_386773903.1">
    <property type="nucleotide sequence ID" value="NZ_JBHRUG010000021.1"/>
</dbReference>
<dbReference type="NCBIfam" id="NF033542">
    <property type="entry name" value="transpos_IS110"/>
    <property type="match status" value="1"/>
</dbReference>
<protein>
    <submittedName>
        <fullName evidence="4">IS110 family transposase</fullName>
    </submittedName>
</protein>